<protein>
    <submittedName>
        <fullName evidence="1">Concanavalin A-like lectin/glucanase domain-containing protein</fullName>
    </submittedName>
</protein>
<dbReference type="GO" id="GO:0030246">
    <property type="term" value="F:carbohydrate binding"/>
    <property type="evidence" value="ECO:0007669"/>
    <property type="project" value="UniProtKB-KW"/>
</dbReference>
<keyword evidence="1" id="KW-0430">Lectin</keyword>
<dbReference type="EMBL" id="BKCJ010276377">
    <property type="protein sequence ID" value="GEZ41705.1"/>
    <property type="molecule type" value="Genomic_DNA"/>
</dbReference>
<evidence type="ECO:0000313" key="1">
    <source>
        <dbReference type="EMBL" id="GEZ41705.1"/>
    </source>
</evidence>
<sequence length="304" mass="35699">MASKQVFYDLDAPALIDYEMPDGKLVKMTYDEITDFLNKLDVIKNVELDNSKIVKAVIEEVKDVEVVIKGGQDFVRHHKELLRVYNKKVRKNVERKKKVYDEYVWTTTRRGKEGRNINIHNHPKTKPVLVVVYRNNDIKNFELYKEFKFSDFGITEWDEFGPILRKKQNKVIPEMINSLILQNFSRRERKAVELEPETFIIGLHCNRQVPKGVKFKENKVIKEPAISLFFIDEFIDAAFHRVCDIHLVEATTLLAYKIIAFIDKSASNQKFMALMDKMISERPNKHVFLIKKTNLELMGYNIEA</sequence>
<organism evidence="1">
    <name type="scientific">Tanacetum cinerariifolium</name>
    <name type="common">Dalmatian daisy</name>
    <name type="synonym">Chrysanthemum cinerariifolium</name>
    <dbReference type="NCBI Taxonomy" id="118510"/>
    <lineage>
        <taxon>Eukaryota</taxon>
        <taxon>Viridiplantae</taxon>
        <taxon>Streptophyta</taxon>
        <taxon>Embryophyta</taxon>
        <taxon>Tracheophyta</taxon>
        <taxon>Spermatophyta</taxon>
        <taxon>Magnoliopsida</taxon>
        <taxon>eudicotyledons</taxon>
        <taxon>Gunneridae</taxon>
        <taxon>Pentapetalae</taxon>
        <taxon>asterids</taxon>
        <taxon>campanulids</taxon>
        <taxon>Asterales</taxon>
        <taxon>Asteraceae</taxon>
        <taxon>Asteroideae</taxon>
        <taxon>Anthemideae</taxon>
        <taxon>Anthemidinae</taxon>
        <taxon>Tanacetum</taxon>
    </lineage>
</organism>
<gene>
    <name evidence="1" type="ORF">Tci_513678</name>
</gene>
<dbReference type="AlphaFoldDB" id="A0A699ID85"/>
<proteinExistence type="predicted"/>
<name>A0A699ID85_TANCI</name>
<reference evidence="1" key="1">
    <citation type="journal article" date="2019" name="Sci. Rep.">
        <title>Draft genome of Tanacetum cinerariifolium, the natural source of mosquito coil.</title>
        <authorList>
            <person name="Yamashiro T."/>
            <person name="Shiraishi A."/>
            <person name="Satake H."/>
            <person name="Nakayama K."/>
        </authorList>
    </citation>
    <scope>NUCLEOTIDE SEQUENCE</scope>
</reference>
<accession>A0A699ID85</accession>
<comment type="caution">
    <text evidence="1">The sequence shown here is derived from an EMBL/GenBank/DDBJ whole genome shotgun (WGS) entry which is preliminary data.</text>
</comment>